<gene>
    <name evidence="2" type="ORF">Ctob_010799</name>
</gene>
<keyword evidence="1" id="KW-0472">Membrane</keyword>
<evidence type="ECO:0000313" key="2">
    <source>
        <dbReference type="EMBL" id="KOO31758.1"/>
    </source>
</evidence>
<sequence>MSGAWPKVLIDRCEINLPYVGELWSTLTALFIVVAGIVPLCTSKYSDEEIDLVNALIVLNGITSALAHSTLLGIFGAADGLSINIGAAFIL</sequence>
<dbReference type="Proteomes" id="UP000037460">
    <property type="component" value="Unassembled WGS sequence"/>
</dbReference>
<protein>
    <submittedName>
        <fullName evidence="2">Uncharacterized protein</fullName>
    </submittedName>
</protein>
<feature type="transmembrane region" description="Helical" evidence="1">
    <location>
        <begin position="23"/>
        <end position="41"/>
    </location>
</feature>
<comment type="caution">
    <text evidence="2">The sequence shown here is derived from an EMBL/GenBank/DDBJ whole genome shotgun (WGS) entry which is preliminary data.</text>
</comment>
<proteinExistence type="predicted"/>
<keyword evidence="3" id="KW-1185">Reference proteome</keyword>
<dbReference type="AlphaFoldDB" id="A0A0M0K043"/>
<keyword evidence="1" id="KW-1133">Transmembrane helix</keyword>
<feature type="transmembrane region" description="Helical" evidence="1">
    <location>
        <begin position="53"/>
        <end position="75"/>
    </location>
</feature>
<reference evidence="3" key="1">
    <citation type="journal article" date="2015" name="PLoS Genet.">
        <title>Genome Sequence and Transcriptome Analyses of Chrysochromulina tobin: Metabolic Tools for Enhanced Algal Fitness in the Prominent Order Prymnesiales (Haptophyceae).</title>
        <authorList>
            <person name="Hovde B.T."/>
            <person name="Deodato C.R."/>
            <person name="Hunsperger H.M."/>
            <person name="Ryken S.A."/>
            <person name="Yost W."/>
            <person name="Jha R.K."/>
            <person name="Patterson J."/>
            <person name="Monnat R.J. Jr."/>
            <person name="Barlow S.B."/>
            <person name="Starkenburg S.R."/>
            <person name="Cattolico R.A."/>
        </authorList>
    </citation>
    <scope>NUCLEOTIDE SEQUENCE</scope>
    <source>
        <strain evidence="3">CCMP291</strain>
    </source>
</reference>
<dbReference type="EMBL" id="JWZX01001938">
    <property type="protein sequence ID" value="KOO31758.1"/>
    <property type="molecule type" value="Genomic_DNA"/>
</dbReference>
<evidence type="ECO:0000256" key="1">
    <source>
        <dbReference type="SAM" id="Phobius"/>
    </source>
</evidence>
<evidence type="ECO:0000313" key="3">
    <source>
        <dbReference type="Proteomes" id="UP000037460"/>
    </source>
</evidence>
<organism evidence="2 3">
    <name type="scientific">Chrysochromulina tobinii</name>
    <dbReference type="NCBI Taxonomy" id="1460289"/>
    <lineage>
        <taxon>Eukaryota</taxon>
        <taxon>Haptista</taxon>
        <taxon>Haptophyta</taxon>
        <taxon>Prymnesiophyceae</taxon>
        <taxon>Prymnesiales</taxon>
        <taxon>Chrysochromulinaceae</taxon>
        <taxon>Chrysochromulina</taxon>
    </lineage>
</organism>
<keyword evidence="1" id="KW-0812">Transmembrane</keyword>
<accession>A0A0M0K043</accession>
<name>A0A0M0K043_9EUKA</name>